<dbReference type="Pfam" id="PF02618">
    <property type="entry name" value="YceG"/>
    <property type="match status" value="1"/>
</dbReference>
<dbReference type="PANTHER" id="PTHR30518">
    <property type="entry name" value="ENDOLYTIC MUREIN TRANSGLYCOSYLASE"/>
    <property type="match status" value="1"/>
</dbReference>
<comment type="caution">
    <text evidence="7">The sequence shown here is derived from an EMBL/GenBank/DDBJ whole genome shotgun (WGS) entry which is preliminary data.</text>
</comment>
<keyword evidence="3" id="KW-1133">Transmembrane helix</keyword>
<dbReference type="GO" id="GO:0016829">
    <property type="term" value="F:lyase activity"/>
    <property type="evidence" value="ECO:0007669"/>
    <property type="project" value="UniProtKB-KW"/>
</dbReference>
<dbReference type="PANTHER" id="PTHR30518:SF2">
    <property type="entry name" value="ENDOLYTIC MUREIN TRANSGLYCOSYLASE"/>
    <property type="match status" value="1"/>
</dbReference>
<protein>
    <submittedName>
        <fullName evidence="7">Aminodeoxychorismate lyase</fullName>
    </submittedName>
</protein>
<reference evidence="7 8" key="1">
    <citation type="journal article" date="2015" name="Nature">
        <title>rRNA introns, odd ribosomes, and small enigmatic genomes across a large radiation of phyla.</title>
        <authorList>
            <person name="Brown C.T."/>
            <person name="Hug L.A."/>
            <person name="Thomas B.C."/>
            <person name="Sharon I."/>
            <person name="Castelle C.J."/>
            <person name="Singh A."/>
            <person name="Wilkins M.J."/>
            <person name="Williams K.H."/>
            <person name="Banfield J.F."/>
        </authorList>
    </citation>
    <scope>NUCLEOTIDE SEQUENCE [LARGE SCALE GENOMIC DNA]</scope>
</reference>
<dbReference type="Gene3D" id="3.30.160.60">
    <property type="entry name" value="Classic Zinc Finger"/>
    <property type="match status" value="1"/>
</dbReference>
<dbReference type="PATRIC" id="fig|1619093.3.peg.33"/>
<dbReference type="AlphaFoldDB" id="A0A0G0B9U2"/>
<evidence type="ECO:0000313" key="8">
    <source>
        <dbReference type="Proteomes" id="UP000033866"/>
    </source>
</evidence>
<evidence type="ECO:0000256" key="3">
    <source>
        <dbReference type="ARBA" id="ARBA00022989"/>
    </source>
</evidence>
<dbReference type="Proteomes" id="UP000033866">
    <property type="component" value="Unassembled WGS sequence"/>
</dbReference>
<name>A0A0G0B9U2_9BACT</name>
<dbReference type="InterPro" id="IPR003770">
    <property type="entry name" value="MLTG-like"/>
</dbReference>
<evidence type="ECO:0000256" key="2">
    <source>
        <dbReference type="ARBA" id="ARBA00022692"/>
    </source>
</evidence>
<feature type="non-terminal residue" evidence="7">
    <location>
        <position position="1"/>
    </location>
</feature>
<sequence>KNLEGYLYPDKYAFSNTATTEEVLKIFLDNFKKKVGTEDSYEDLIIASMVEREGYTSSDRPMIADIIKRRLDEGWLLQIDATLLYPEKDWKHIITDIDKKKDNLYNTYKYAGLPPTPICNPGLEAINATRNPQSNNFYFYIHDKDGNVHYAETLAEHNRNVEKYLR</sequence>
<evidence type="ECO:0000256" key="1">
    <source>
        <dbReference type="ARBA" id="ARBA00022475"/>
    </source>
</evidence>
<dbReference type="EMBL" id="LBPV01000003">
    <property type="protein sequence ID" value="KKP66163.1"/>
    <property type="molecule type" value="Genomic_DNA"/>
</dbReference>
<keyword evidence="5 7" id="KW-0456">Lyase</keyword>
<gene>
    <name evidence="7" type="ORF">UR61_C0003G0001</name>
</gene>
<evidence type="ECO:0000256" key="5">
    <source>
        <dbReference type="ARBA" id="ARBA00023239"/>
    </source>
</evidence>
<evidence type="ECO:0000256" key="4">
    <source>
        <dbReference type="ARBA" id="ARBA00023136"/>
    </source>
</evidence>
<keyword evidence="4" id="KW-0472">Membrane</keyword>
<dbReference type="GO" id="GO:0071555">
    <property type="term" value="P:cell wall organization"/>
    <property type="evidence" value="ECO:0007669"/>
    <property type="project" value="UniProtKB-KW"/>
</dbReference>
<keyword evidence="1" id="KW-1003">Cell membrane</keyword>
<keyword evidence="6" id="KW-0961">Cell wall biogenesis/degradation</keyword>
<evidence type="ECO:0000313" key="7">
    <source>
        <dbReference type="EMBL" id="KKP66163.1"/>
    </source>
</evidence>
<keyword evidence="2" id="KW-0812">Transmembrane</keyword>
<evidence type="ECO:0000256" key="6">
    <source>
        <dbReference type="ARBA" id="ARBA00023316"/>
    </source>
</evidence>
<organism evidence="7 8">
    <name type="scientific">candidate division WS6 bacterium GW2011_GWE1_34_7</name>
    <dbReference type="NCBI Taxonomy" id="1619093"/>
    <lineage>
        <taxon>Bacteria</taxon>
        <taxon>Candidatus Dojkabacteria</taxon>
    </lineage>
</organism>
<proteinExistence type="predicted"/>
<dbReference type="NCBIfam" id="TIGR00247">
    <property type="entry name" value="endolytic transglycosylase MltG"/>
    <property type="match status" value="1"/>
</dbReference>
<accession>A0A0G0B9U2</accession>